<keyword evidence="1" id="KW-0812">Transmembrane</keyword>
<gene>
    <name evidence="2" type="ORF">LITE_LOCUS50492</name>
</gene>
<keyword evidence="1" id="KW-1133">Transmembrane helix</keyword>
<dbReference type="EMBL" id="CAMGYJ010000011">
    <property type="protein sequence ID" value="CAI0625574.1"/>
    <property type="molecule type" value="Genomic_DNA"/>
</dbReference>
<evidence type="ECO:0000313" key="3">
    <source>
        <dbReference type="Proteomes" id="UP001154282"/>
    </source>
</evidence>
<evidence type="ECO:0000256" key="1">
    <source>
        <dbReference type="SAM" id="Phobius"/>
    </source>
</evidence>
<comment type="caution">
    <text evidence="2">The sequence shown here is derived from an EMBL/GenBank/DDBJ whole genome shotgun (WGS) entry which is preliminary data.</text>
</comment>
<protein>
    <submittedName>
        <fullName evidence="2">Uncharacterized protein</fullName>
    </submittedName>
</protein>
<name>A0AAV0RXG5_9ROSI</name>
<proteinExistence type="predicted"/>
<keyword evidence="1" id="KW-0472">Membrane</keyword>
<evidence type="ECO:0000313" key="2">
    <source>
        <dbReference type="EMBL" id="CAI0625574.1"/>
    </source>
</evidence>
<dbReference type="AlphaFoldDB" id="A0AAV0RXG5"/>
<keyword evidence="3" id="KW-1185">Reference proteome</keyword>
<sequence length="105" mass="13724">MGRRWWRLVNRRRRRWRLVNRWRGWWGLVFVRLLVGWWWWRLMDRWRRWRWGLVLIVWIVWRRRRRGLVVEIGRGRRRVFLWWWRGVTVGSCDLRGQEAKGKYCH</sequence>
<reference evidence="2" key="1">
    <citation type="submission" date="2022-08" db="EMBL/GenBank/DDBJ databases">
        <authorList>
            <person name="Gutierrez-Valencia J."/>
        </authorList>
    </citation>
    <scope>NUCLEOTIDE SEQUENCE</scope>
</reference>
<accession>A0AAV0RXG5</accession>
<dbReference type="Proteomes" id="UP001154282">
    <property type="component" value="Unassembled WGS sequence"/>
</dbReference>
<feature type="transmembrane region" description="Helical" evidence="1">
    <location>
        <begin position="21"/>
        <end position="40"/>
    </location>
</feature>
<organism evidence="2 3">
    <name type="scientific">Linum tenue</name>
    <dbReference type="NCBI Taxonomy" id="586396"/>
    <lineage>
        <taxon>Eukaryota</taxon>
        <taxon>Viridiplantae</taxon>
        <taxon>Streptophyta</taxon>
        <taxon>Embryophyta</taxon>
        <taxon>Tracheophyta</taxon>
        <taxon>Spermatophyta</taxon>
        <taxon>Magnoliopsida</taxon>
        <taxon>eudicotyledons</taxon>
        <taxon>Gunneridae</taxon>
        <taxon>Pentapetalae</taxon>
        <taxon>rosids</taxon>
        <taxon>fabids</taxon>
        <taxon>Malpighiales</taxon>
        <taxon>Linaceae</taxon>
        <taxon>Linum</taxon>
    </lineage>
</organism>